<protein>
    <submittedName>
        <fullName evidence="7">SPOSA6832_01675-mRNA-1:cds</fullName>
    </submittedName>
</protein>
<sequence length="622" mass="68483">MNDAEKDVAFDKPFDATTNVISRGAPQELGQIDEGAAENEQLHRGLKARQISMIALGGSIGTGLVIGSGSGLAKGGPVGLLLAYIVSPRASLFFHVKRPLSFPPSDRFPFGALVWSPFSLVSRVLITFPYQIMGFACFGVMTSLGEMATFLPHNKGFGGYASRFVDPSMGFALGAWITIYLVIIVGLNLLGIKVFGEVEFWASFLKIIVLVGLILLGIIIDLGGVAGVERIGYWRDQPFSHYIFQNNTGVFLGVWSCMVTALFAYIGEARNPRKTIPATIRRTFFRLAFFYVFSIFVVGLIIKANDPGLLAANKKSTGAAASPFVLAIERANIKILPEYVHKSLLGFVRTLTFITALVSSTPRSFSSACRRPTVTSTCQSRSRQLPCRFSLTHTLRHSGTRTLYALAAQGQAPRIFMRTNRHGMPYVSLALCSLVCCIAYLNVSSGSKKVFGYFTALVTIFGVRLCPSPSLASSLPPHTAHALGAPPQALTWMSILWSHIRFMQALKAQGLSRDELPWKAPFQPYMAYTALVIVAIVTLFKGFDSFTPKFNHATFITSYLGIPIYCVLYLGHKFWYKTKVLKPDEVDLVSGRREFDEDEAAWKEEEEAAGKKPLWKRIWEGA</sequence>
<feature type="transmembrane region" description="Helical" evidence="5">
    <location>
        <begin position="287"/>
        <end position="305"/>
    </location>
</feature>
<dbReference type="EMBL" id="CENE01000005">
    <property type="protein sequence ID" value="CEQ40091.1"/>
    <property type="molecule type" value="Genomic_DNA"/>
</dbReference>
<feature type="transmembrane region" description="Helical" evidence="5">
    <location>
        <begin position="525"/>
        <end position="543"/>
    </location>
</feature>
<evidence type="ECO:0000256" key="5">
    <source>
        <dbReference type="SAM" id="Phobius"/>
    </source>
</evidence>
<dbReference type="InterPro" id="IPR004841">
    <property type="entry name" value="AA-permease/SLC12A_dom"/>
</dbReference>
<keyword evidence="3 5" id="KW-1133">Transmembrane helix</keyword>
<dbReference type="AlphaFoldDB" id="A0A0D6EJI5"/>
<proteinExistence type="predicted"/>
<feature type="transmembrane region" description="Helical" evidence="5">
    <location>
        <begin position="249"/>
        <end position="267"/>
    </location>
</feature>
<feature type="transmembrane region" description="Helical" evidence="5">
    <location>
        <begin position="450"/>
        <end position="467"/>
    </location>
</feature>
<accession>A0A0D6EJI5</accession>
<dbReference type="GO" id="GO:0016020">
    <property type="term" value="C:membrane"/>
    <property type="evidence" value="ECO:0007669"/>
    <property type="project" value="UniProtKB-SubCell"/>
</dbReference>
<evidence type="ECO:0000256" key="4">
    <source>
        <dbReference type="ARBA" id="ARBA00023136"/>
    </source>
</evidence>
<feature type="transmembrane region" description="Helical" evidence="5">
    <location>
        <begin position="132"/>
        <end position="151"/>
    </location>
</feature>
<evidence type="ECO:0000313" key="7">
    <source>
        <dbReference type="EMBL" id="CEQ40091.1"/>
    </source>
</evidence>
<evidence type="ECO:0000256" key="1">
    <source>
        <dbReference type="ARBA" id="ARBA00004141"/>
    </source>
</evidence>
<evidence type="ECO:0000259" key="6">
    <source>
        <dbReference type="Pfam" id="PF00324"/>
    </source>
</evidence>
<dbReference type="Proteomes" id="UP000243876">
    <property type="component" value="Unassembled WGS sequence"/>
</dbReference>
<keyword evidence="8" id="KW-1185">Reference proteome</keyword>
<dbReference type="OrthoDB" id="10062876at2759"/>
<feature type="transmembrane region" description="Helical" evidence="5">
    <location>
        <begin position="424"/>
        <end position="444"/>
    </location>
</feature>
<evidence type="ECO:0000313" key="8">
    <source>
        <dbReference type="Proteomes" id="UP000243876"/>
    </source>
</evidence>
<name>A0A0D6EJI5_SPOSA</name>
<gene>
    <name evidence="7" type="primary">SPOSA6832_01675</name>
</gene>
<feature type="domain" description="Amino acid permease/ SLC12A" evidence="6">
    <location>
        <begin position="398"/>
        <end position="462"/>
    </location>
</feature>
<evidence type="ECO:0000256" key="3">
    <source>
        <dbReference type="ARBA" id="ARBA00022989"/>
    </source>
</evidence>
<dbReference type="PANTHER" id="PTHR43341">
    <property type="entry name" value="AMINO ACID PERMEASE"/>
    <property type="match status" value="1"/>
</dbReference>
<feature type="domain" description="Amino acid permease/ SLC12A" evidence="6">
    <location>
        <begin position="51"/>
        <end position="87"/>
    </location>
</feature>
<dbReference type="Gene3D" id="1.20.1740.10">
    <property type="entry name" value="Amino acid/polyamine transporter I"/>
    <property type="match status" value="2"/>
</dbReference>
<feature type="domain" description="Amino acid permease/ SLC12A" evidence="6">
    <location>
        <begin position="175"/>
        <end position="371"/>
    </location>
</feature>
<keyword evidence="2 5" id="KW-0812">Transmembrane</keyword>
<comment type="subcellular location">
    <subcellularLocation>
        <location evidence="1">Membrane</location>
        <topology evidence="1">Multi-pass membrane protein</topology>
    </subcellularLocation>
</comment>
<dbReference type="InterPro" id="IPR050524">
    <property type="entry name" value="APC_YAT"/>
</dbReference>
<evidence type="ECO:0000256" key="2">
    <source>
        <dbReference type="ARBA" id="ARBA00022692"/>
    </source>
</evidence>
<dbReference type="Pfam" id="PF00324">
    <property type="entry name" value="AA_permease"/>
    <property type="match status" value="4"/>
</dbReference>
<keyword evidence="4 5" id="KW-0472">Membrane</keyword>
<feature type="transmembrane region" description="Helical" evidence="5">
    <location>
        <begin position="555"/>
        <end position="572"/>
    </location>
</feature>
<dbReference type="PANTHER" id="PTHR43341:SF9">
    <property type="entry name" value="DICARBOXYLIC AMINO ACID PERMEASE"/>
    <property type="match status" value="1"/>
</dbReference>
<reference evidence="8" key="1">
    <citation type="submission" date="2015-02" db="EMBL/GenBank/DDBJ databases">
        <authorList>
            <person name="Gon?alves P."/>
        </authorList>
    </citation>
    <scope>NUCLEOTIDE SEQUENCE [LARGE SCALE GENOMIC DNA]</scope>
</reference>
<dbReference type="PIRSF" id="PIRSF006060">
    <property type="entry name" value="AA_transporter"/>
    <property type="match status" value="1"/>
</dbReference>
<feature type="domain" description="Amino acid permease/ SLC12A" evidence="6">
    <location>
        <begin position="489"/>
        <end position="581"/>
    </location>
</feature>
<feature type="transmembrane region" description="Helical" evidence="5">
    <location>
        <begin position="51"/>
        <end position="72"/>
    </location>
</feature>
<feature type="transmembrane region" description="Helical" evidence="5">
    <location>
        <begin position="171"/>
        <end position="192"/>
    </location>
</feature>
<organism evidence="7 8">
    <name type="scientific">Sporidiobolus salmonicolor</name>
    <name type="common">Yeast-like fungus</name>
    <name type="synonym">Sporobolomyces salmonicolor</name>
    <dbReference type="NCBI Taxonomy" id="5005"/>
    <lineage>
        <taxon>Eukaryota</taxon>
        <taxon>Fungi</taxon>
        <taxon>Dikarya</taxon>
        <taxon>Basidiomycota</taxon>
        <taxon>Pucciniomycotina</taxon>
        <taxon>Microbotryomycetes</taxon>
        <taxon>Sporidiobolales</taxon>
        <taxon>Sporidiobolaceae</taxon>
        <taxon>Sporobolomyces</taxon>
    </lineage>
</organism>
<feature type="transmembrane region" description="Helical" evidence="5">
    <location>
        <begin position="204"/>
        <end position="228"/>
    </location>
</feature>
<feature type="transmembrane region" description="Helical" evidence="5">
    <location>
        <begin position="108"/>
        <end position="126"/>
    </location>
</feature>
<dbReference type="GO" id="GO:0015171">
    <property type="term" value="F:amino acid transmembrane transporter activity"/>
    <property type="evidence" value="ECO:0007669"/>
    <property type="project" value="TreeGrafter"/>
</dbReference>